<dbReference type="AlphaFoldDB" id="A0A0F9HQB9"/>
<reference evidence="1" key="1">
    <citation type="journal article" date="2015" name="Nature">
        <title>Complex archaea that bridge the gap between prokaryotes and eukaryotes.</title>
        <authorList>
            <person name="Spang A."/>
            <person name="Saw J.H."/>
            <person name="Jorgensen S.L."/>
            <person name="Zaremba-Niedzwiedzka K."/>
            <person name="Martijn J."/>
            <person name="Lind A.E."/>
            <person name="van Eijk R."/>
            <person name="Schleper C."/>
            <person name="Guy L."/>
            <person name="Ettema T.J."/>
        </authorList>
    </citation>
    <scope>NUCLEOTIDE SEQUENCE</scope>
</reference>
<accession>A0A0F9HQB9</accession>
<evidence type="ECO:0000313" key="1">
    <source>
        <dbReference type="EMBL" id="KKL77317.1"/>
    </source>
</evidence>
<comment type="caution">
    <text evidence="1">The sequence shown here is derived from an EMBL/GenBank/DDBJ whole genome shotgun (WGS) entry which is preliminary data.</text>
</comment>
<gene>
    <name evidence="1" type="ORF">LCGC14_2036110</name>
</gene>
<name>A0A0F9HQB9_9ZZZZ</name>
<organism evidence="1">
    <name type="scientific">marine sediment metagenome</name>
    <dbReference type="NCBI Taxonomy" id="412755"/>
    <lineage>
        <taxon>unclassified sequences</taxon>
        <taxon>metagenomes</taxon>
        <taxon>ecological metagenomes</taxon>
    </lineage>
</organism>
<proteinExistence type="predicted"/>
<dbReference type="EMBL" id="LAZR01023785">
    <property type="protein sequence ID" value="KKL77317.1"/>
    <property type="molecule type" value="Genomic_DNA"/>
</dbReference>
<sequence length="72" mass="8050">MIARADLAKTEIPAYEYFCYNCGQLRLSIGVTSESCSNCGSLHILKGEPGKLDKKFLKKIYAIAIQMKYGEK</sequence>
<protein>
    <submittedName>
        <fullName evidence="1">Uncharacterized protein</fullName>
    </submittedName>
</protein>